<dbReference type="Proteomes" id="UP000316614">
    <property type="component" value="Chromosome"/>
</dbReference>
<organism evidence="1 2">
    <name type="scientific">Echinicola soli</name>
    <dbReference type="NCBI Taxonomy" id="2591634"/>
    <lineage>
        <taxon>Bacteria</taxon>
        <taxon>Pseudomonadati</taxon>
        <taxon>Bacteroidota</taxon>
        <taxon>Cytophagia</taxon>
        <taxon>Cytophagales</taxon>
        <taxon>Cyclobacteriaceae</taxon>
        <taxon>Echinicola</taxon>
    </lineage>
</organism>
<sequence length="240" mass="25970">MKKQLLVIGLFTAGTLGLFSCNNEDQDEMPNATVNVKARAIAENSSLEDKQPDENARTISGANIIATELRFGNIRLHGAEESAASVQLPLDEGNSIGLSLLESALPLTETMGTITLSQGDYSAITLKFQQNGDLAETDAMYEKTLKIDGNVNNQLMTIYTDTEEMLTAAAASGNISISGNQDIYLNFDINRLLENVDLTLAMDGNENGTVEIEPNNLDGNRDIYLTIIGNLENALYLSTE</sequence>
<protein>
    <recommendedName>
        <fullName evidence="3">DUF4382 domain-containing protein</fullName>
    </recommendedName>
</protein>
<evidence type="ECO:0000313" key="2">
    <source>
        <dbReference type="Proteomes" id="UP000316614"/>
    </source>
</evidence>
<gene>
    <name evidence="1" type="ORF">FKX85_08345</name>
</gene>
<dbReference type="AlphaFoldDB" id="A0A514CGU6"/>
<keyword evidence="2" id="KW-1185">Reference proteome</keyword>
<evidence type="ECO:0000313" key="1">
    <source>
        <dbReference type="EMBL" id="QDH79046.1"/>
    </source>
</evidence>
<reference evidence="1 2" key="1">
    <citation type="submission" date="2019-06" db="EMBL/GenBank/DDBJ databases">
        <title>Echinicola alkalisoli sp. nov. isolated from saline soil.</title>
        <authorList>
            <person name="Sun J.-Q."/>
            <person name="Xu L."/>
        </authorList>
    </citation>
    <scope>NUCLEOTIDE SEQUENCE [LARGE SCALE GENOMIC DNA]</scope>
    <source>
        <strain evidence="1 2">LN3S3</strain>
    </source>
</reference>
<name>A0A514CGU6_9BACT</name>
<dbReference type="KEGG" id="echi:FKX85_08345"/>
<dbReference type="EMBL" id="CP041253">
    <property type="protein sequence ID" value="QDH79046.1"/>
    <property type="molecule type" value="Genomic_DNA"/>
</dbReference>
<accession>A0A514CGU6</accession>
<proteinExistence type="predicted"/>
<dbReference type="PROSITE" id="PS51257">
    <property type="entry name" value="PROKAR_LIPOPROTEIN"/>
    <property type="match status" value="1"/>
</dbReference>
<dbReference type="OrthoDB" id="823121at2"/>
<evidence type="ECO:0008006" key="3">
    <source>
        <dbReference type="Google" id="ProtNLM"/>
    </source>
</evidence>
<dbReference type="RefSeq" id="WP_141614298.1">
    <property type="nucleotide sequence ID" value="NZ_CP041253.1"/>
</dbReference>